<keyword evidence="3" id="KW-0479">Metal-binding</keyword>
<evidence type="ECO:0000256" key="5">
    <source>
        <dbReference type="ARBA" id="ARBA00023014"/>
    </source>
</evidence>
<dbReference type="InterPro" id="IPR013785">
    <property type="entry name" value="Aldolase_TIM"/>
</dbReference>
<dbReference type="GO" id="GO:0003824">
    <property type="term" value="F:catalytic activity"/>
    <property type="evidence" value="ECO:0007669"/>
    <property type="project" value="InterPro"/>
</dbReference>
<dbReference type="SFLD" id="SFLDS00029">
    <property type="entry name" value="Radical_SAM"/>
    <property type="match status" value="1"/>
</dbReference>
<evidence type="ECO:0000256" key="4">
    <source>
        <dbReference type="ARBA" id="ARBA00023004"/>
    </source>
</evidence>
<dbReference type="InterPro" id="IPR024032">
    <property type="entry name" value="rSAM_paired_HxsC"/>
</dbReference>
<evidence type="ECO:0000256" key="2">
    <source>
        <dbReference type="ARBA" id="ARBA00022691"/>
    </source>
</evidence>
<evidence type="ECO:0000313" key="7">
    <source>
        <dbReference type="EMBL" id="RHF76538.1"/>
    </source>
</evidence>
<comment type="caution">
    <text evidence="7">The sequence shown here is derived from an EMBL/GenBank/DDBJ whole genome shotgun (WGS) entry which is preliminary data.</text>
</comment>
<dbReference type="SUPFAM" id="SSF102114">
    <property type="entry name" value="Radical SAM enzymes"/>
    <property type="match status" value="1"/>
</dbReference>
<dbReference type="InterPro" id="IPR007197">
    <property type="entry name" value="rSAM"/>
</dbReference>
<dbReference type="PANTHER" id="PTHR11228">
    <property type="entry name" value="RADICAL SAM DOMAIN PROTEIN"/>
    <property type="match status" value="1"/>
</dbReference>
<organism evidence="7 8">
    <name type="scientific">Bacteroides stercoris</name>
    <dbReference type="NCBI Taxonomy" id="46506"/>
    <lineage>
        <taxon>Bacteria</taxon>
        <taxon>Pseudomonadati</taxon>
        <taxon>Bacteroidota</taxon>
        <taxon>Bacteroidia</taxon>
        <taxon>Bacteroidales</taxon>
        <taxon>Bacteroidaceae</taxon>
        <taxon>Bacteroides</taxon>
    </lineage>
</organism>
<name>A0A414Q6Y1_BACSE</name>
<comment type="cofactor">
    <cofactor evidence="1">
        <name>[4Fe-4S] cluster</name>
        <dbReference type="ChEBI" id="CHEBI:49883"/>
    </cofactor>
</comment>
<keyword evidence="4" id="KW-0408">Iron</keyword>
<keyword evidence="5" id="KW-0411">Iron-sulfur</keyword>
<dbReference type="InterPro" id="IPR058240">
    <property type="entry name" value="rSAM_sf"/>
</dbReference>
<dbReference type="RefSeq" id="WP_118207036.1">
    <property type="nucleotide sequence ID" value="NZ_QRHJ01000012.1"/>
</dbReference>
<evidence type="ECO:0000256" key="3">
    <source>
        <dbReference type="ARBA" id="ARBA00022723"/>
    </source>
</evidence>
<sequence>MKQLNSLYNSNAEELLGRVTLSGKNIFNRSAYILVTNEQNTPKGYKAIISAHDFSDKISTPCVKVDNISDFNEGDVINISPNGEVCFLYEINSTSNAIFATARCNHRCIMCPQPPVQQEKDRTDFNLDLIKLFDKDTQEVGITGGEPTMIGDRLFEIIRQIKKSCPKAAISILSNGVKFADIDYAAKLAACNHHDLQIDIPIFSDIASIHNHIVGVKTFYKTVQGLYNLAQFGQQIGLRVVIHKQTYKRLPQLADYIYHNFPFVTQVAFMQMETTGLAETNLKDLWIDPYSYNNELREAVLLLNDRGITTYIYNAQLCVLPPELRPFAKQSISEWKDVYLPVCDGCVLKNECGGFFSTNKNNISTHIHKIECTNSCTE</sequence>
<reference evidence="7 8" key="1">
    <citation type="submission" date="2018-08" db="EMBL/GenBank/DDBJ databases">
        <title>A genome reference for cultivated species of the human gut microbiota.</title>
        <authorList>
            <person name="Zou Y."/>
            <person name="Xue W."/>
            <person name="Luo G."/>
        </authorList>
    </citation>
    <scope>NUCLEOTIDE SEQUENCE [LARGE SCALE GENOMIC DNA]</scope>
    <source>
        <strain evidence="7 8">AM25-16</strain>
    </source>
</reference>
<dbReference type="Gene3D" id="3.20.20.70">
    <property type="entry name" value="Aldolase class I"/>
    <property type="match status" value="1"/>
</dbReference>
<evidence type="ECO:0000259" key="6">
    <source>
        <dbReference type="PROSITE" id="PS51918"/>
    </source>
</evidence>
<dbReference type="SFLD" id="SFLDG01103">
    <property type="entry name" value="Uncharacterised_Radical_SAM_Su"/>
    <property type="match status" value="1"/>
</dbReference>
<dbReference type="CDD" id="cd01335">
    <property type="entry name" value="Radical_SAM"/>
    <property type="match status" value="1"/>
</dbReference>
<dbReference type="Proteomes" id="UP000283762">
    <property type="component" value="Unassembled WGS sequence"/>
</dbReference>
<dbReference type="NCBIfam" id="TIGR03977">
    <property type="entry name" value="rSAM_pair_HxsC"/>
    <property type="match status" value="1"/>
</dbReference>
<dbReference type="PANTHER" id="PTHR11228:SF7">
    <property type="entry name" value="PQQA PEPTIDE CYCLASE"/>
    <property type="match status" value="1"/>
</dbReference>
<accession>A0A414Q6Y1</accession>
<dbReference type="EMBL" id="QRHJ01000012">
    <property type="protein sequence ID" value="RHF76538.1"/>
    <property type="molecule type" value="Genomic_DNA"/>
</dbReference>
<dbReference type="GO" id="GO:0051536">
    <property type="term" value="F:iron-sulfur cluster binding"/>
    <property type="evidence" value="ECO:0007669"/>
    <property type="project" value="UniProtKB-KW"/>
</dbReference>
<evidence type="ECO:0000256" key="1">
    <source>
        <dbReference type="ARBA" id="ARBA00001966"/>
    </source>
</evidence>
<dbReference type="PROSITE" id="PS51918">
    <property type="entry name" value="RADICAL_SAM"/>
    <property type="match status" value="1"/>
</dbReference>
<proteinExistence type="predicted"/>
<keyword evidence="2" id="KW-0949">S-adenosyl-L-methionine</keyword>
<protein>
    <submittedName>
        <fullName evidence="7">His-Xaa-Ser system radical SAM maturase HxsC</fullName>
    </submittedName>
</protein>
<dbReference type="SFLD" id="SFLDG01067">
    <property type="entry name" value="SPASM/twitch_domain_containing"/>
    <property type="match status" value="1"/>
</dbReference>
<dbReference type="InterPro" id="IPR050377">
    <property type="entry name" value="Radical_SAM_PqqE_MftC-like"/>
</dbReference>
<evidence type="ECO:0000313" key="8">
    <source>
        <dbReference type="Proteomes" id="UP000283762"/>
    </source>
</evidence>
<feature type="domain" description="Radical SAM core" evidence="6">
    <location>
        <begin position="89"/>
        <end position="309"/>
    </location>
</feature>
<dbReference type="AlphaFoldDB" id="A0A414Q6Y1"/>
<dbReference type="GO" id="GO:0046872">
    <property type="term" value="F:metal ion binding"/>
    <property type="evidence" value="ECO:0007669"/>
    <property type="project" value="UniProtKB-KW"/>
</dbReference>
<gene>
    <name evidence="7" type="primary">hxsC</name>
    <name evidence="7" type="ORF">DW668_06215</name>
</gene>
<dbReference type="Pfam" id="PF04055">
    <property type="entry name" value="Radical_SAM"/>
    <property type="match status" value="1"/>
</dbReference>